<dbReference type="Pfam" id="PF00031">
    <property type="entry name" value="Cystatin"/>
    <property type="match status" value="1"/>
</dbReference>
<dbReference type="KEGG" id="char:105913174"/>
<keyword evidence="3" id="KW-0325">Glycoprotein</keyword>
<name>A0A6P8G436_CLUHA</name>
<dbReference type="Proteomes" id="UP000515152">
    <property type="component" value="Chromosome 10"/>
</dbReference>
<dbReference type="InterPro" id="IPR050735">
    <property type="entry name" value="Kininogen_Fetuin_HRG"/>
</dbReference>
<dbReference type="PANTHER" id="PTHR13814">
    <property type="entry name" value="FETUIN"/>
    <property type="match status" value="1"/>
</dbReference>
<dbReference type="GO" id="GO:0005576">
    <property type="term" value="C:extracellular region"/>
    <property type="evidence" value="ECO:0007669"/>
    <property type="project" value="TreeGrafter"/>
</dbReference>
<dbReference type="Gene3D" id="3.10.450.10">
    <property type="match status" value="2"/>
</dbReference>
<keyword evidence="7" id="KW-1185">Reference proteome</keyword>
<evidence type="ECO:0000256" key="5">
    <source>
        <dbReference type="SAM" id="SignalP"/>
    </source>
</evidence>
<keyword evidence="2" id="KW-1015">Disulfide bond</keyword>
<evidence type="ECO:0000256" key="4">
    <source>
        <dbReference type="SAM" id="MobiDB-lite"/>
    </source>
</evidence>
<dbReference type="SMART" id="SM00043">
    <property type="entry name" value="CY"/>
    <property type="match status" value="2"/>
</dbReference>
<dbReference type="AlphaFoldDB" id="A0A6P8G436"/>
<feature type="signal peptide" evidence="5">
    <location>
        <begin position="1"/>
        <end position="20"/>
    </location>
</feature>
<dbReference type="InterPro" id="IPR046350">
    <property type="entry name" value="Cystatin_sf"/>
</dbReference>
<dbReference type="RefSeq" id="XP_031430646.1">
    <property type="nucleotide sequence ID" value="XM_031574786.1"/>
</dbReference>
<organism evidence="7 8">
    <name type="scientific">Clupea harengus</name>
    <name type="common">Atlantic herring</name>
    <dbReference type="NCBI Taxonomy" id="7950"/>
    <lineage>
        <taxon>Eukaryota</taxon>
        <taxon>Metazoa</taxon>
        <taxon>Chordata</taxon>
        <taxon>Craniata</taxon>
        <taxon>Vertebrata</taxon>
        <taxon>Euteleostomi</taxon>
        <taxon>Actinopterygii</taxon>
        <taxon>Neopterygii</taxon>
        <taxon>Teleostei</taxon>
        <taxon>Clupei</taxon>
        <taxon>Clupeiformes</taxon>
        <taxon>Clupeoidei</taxon>
        <taxon>Clupeidae</taxon>
        <taxon>Clupea</taxon>
    </lineage>
</organism>
<sequence length="289" mass="32624">MMKLSVVFLMMHLCWPGSKAGKGCHDPDLLERAEVALDRINKDRKEGYILKLDRLYDFSMEPKGENYNFFMDVVETKCHVLSRKPFKSCEIYGSVGVEVYGRCTISKAPHDMTTRYHCVLLKVKPSAIVGVCPDCPTDIDLDSNDMEKVKLTLQRFNSESGSLKYFALLKVTRATMQWVVGPFYFFEYTIQETVCTKSMTDVNVDQCEMNKSESARVGFCKASHLSGPHLPLSPSIDVNCEIYEPDRLGDKPDPLLGSVEVRPSTSTLPPRLRPRSKNCPGDSTIPKEM</sequence>
<evidence type="ECO:0000313" key="8">
    <source>
        <dbReference type="RefSeq" id="XP_031430646.1"/>
    </source>
</evidence>
<reference evidence="8" key="1">
    <citation type="submission" date="2025-08" db="UniProtKB">
        <authorList>
            <consortium name="RefSeq"/>
        </authorList>
    </citation>
    <scope>IDENTIFICATION</scope>
</reference>
<evidence type="ECO:0000256" key="1">
    <source>
        <dbReference type="ARBA" id="ARBA00022729"/>
    </source>
</evidence>
<evidence type="ECO:0000313" key="7">
    <source>
        <dbReference type="Proteomes" id="UP000515152"/>
    </source>
</evidence>
<dbReference type="InterPro" id="IPR000010">
    <property type="entry name" value="Cystatin_dom"/>
</dbReference>
<gene>
    <name evidence="8" type="primary">LOC105913174</name>
</gene>
<dbReference type="FunFam" id="3.10.450.10:FF:000002">
    <property type="entry name" value="Kininogen 1"/>
    <property type="match status" value="1"/>
</dbReference>
<dbReference type="PROSITE" id="PS51530">
    <property type="entry name" value="CYSTATIN_FETUIN_B"/>
    <property type="match status" value="1"/>
</dbReference>
<dbReference type="SUPFAM" id="SSF54403">
    <property type="entry name" value="Cystatin/monellin"/>
    <property type="match status" value="2"/>
</dbReference>
<dbReference type="PANTHER" id="PTHR13814:SF17">
    <property type="entry name" value="FETUIN-B PRECURSOR"/>
    <property type="match status" value="1"/>
</dbReference>
<dbReference type="CDD" id="cd00042">
    <property type="entry name" value="CY"/>
    <property type="match status" value="1"/>
</dbReference>
<feature type="region of interest" description="Disordered" evidence="4">
    <location>
        <begin position="249"/>
        <end position="289"/>
    </location>
</feature>
<dbReference type="GeneID" id="105913174"/>
<proteinExistence type="predicted"/>
<accession>A0A6P8G436</accession>
<keyword evidence="1 5" id="KW-0732">Signal</keyword>
<evidence type="ECO:0000259" key="6">
    <source>
        <dbReference type="PROSITE" id="PS51530"/>
    </source>
</evidence>
<feature type="chain" id="PRO_5028228940" evidence="5">
    <location>
        <begin position="21"/>
        <end position="289"/>
    </location>
</feature>
<protein>
    <submittedName>
        <fullName evidence="8">Fetuin-B-like</fullName>
    </submittedName>
</protein>
<evidence type="ECO:0000256" key="3">
    <source>
        <dbReference type="ARBA" id="ARBA00023180"/>
    </source>
</evidence>
<dbReference type="InterPro" id="IPR025764">
    <property type="entry name" value="Cystatin_Fetuin_B"/>
</dbReference>
<feature type="domain" description="Cystatin fetuin-B-type" evidence="6">
    <location>
        <begin position="130"/>
        <end position="241"/>
    </location>
</feature>
<evidence type="ECO:0000256" key="2">
    <source>
        <dbReference type="ARBA" id="ARBA00023157"/>
    </source>
</evidence>
<dbReference type="OrthoDB" id="9941887at2759"/>
<dbReference type="GO" id="GO:0004869">
    <property type="term" value="F:cysteine-type endopeptidase inhibitor activity"/>
    <property type="evidence" value="ECO:0007669"/>
    <property type="project" value="InterPro"/>
</dbReference>